<organism evidence="2 3">
    <name type="scientific">Lasiosphaeris hirsuta</name>
    <dbReference type="NCBI Taxonomy" id="260670"/>
    <lineage>
        <taxon>Eukaryota</taxon>
        <taxon>Fungi</taxon>
        <taxon>Dikarya</taxon>
        <taxon>Ascomycota</taxon>
        <taxon>Pezizomycotina</taxon>
        <taxon>Sordariomycetes</taxon>
        <taxon>Sordariomycetidae</taxon>
        <taxon>Sordariales</taxon>
        <taxon>Lasiosphaeriaceae</taxon>
        <taxon>Lasiosphaeris</taxon>
    </lineage>
</organism>
<evidence type="ECO:0000256" key="1">
    <source>
        <dbReference type="SAM" id="MobiDB-lite"/>
    </source>
</evidence>
<dbReference type="Proteomes" id="UP001172102">
    <property type="component" value="Unassembled WGS sequence"/>
</dbReference>
<evidence type="ECO:0000313" key="2">
    <source>
        <dbReference type="EMBL" id="KAK0721037.1"/>
    </source>
</evidence>
<gene>
    <name evidence="2" type="ORF">B0H67DRAFT_211454</name>
</gene>
<dbReference type="EMBL" id="JAUKUA010000003">
    <property type="protein sequence ID" value="KAK0721037.1"/>
    <property type="molecule type" value="Genomic_DNA"/>
</dbReference>
<evidence type="ECO:0000313" key="3">
    <source>
        <dbReference type="Proteomes" id="UP001172102"/>
    </source>
</evidence>
<proteinExistence type="predicted"/>
<sequence length="162" mass="17895">MRRISRSRGGGRIVSFSFPERNSTRYVDPSFPSNAIGWLRVAELPTTMQDEIRKAATKTKGAKLPVSQEPSSLSLTPEPKPEPKSANMFGTGETAEPDLISETRENPAATFNTHPGRSTSLKTPPPARKFTLKRSATSTWNFLKGFARTVNWLNTGTTQRDT</sequence>
<feature type="compositionally biased region" description="Polar residues" evidence="1">
    <location>
        <begin position="109"/>
        <end position="122"/>
    </location>
</feature>
<dbReference type="AlphaFoldDB" id="A0AA40AS94"/>
<name>A0AA40AS94_9PEZI</name>
<accession>A0AA40AS94</accession>
<comment type="caution">
    <text evidence="2">The sequence shown here is derived from an EMBL/GenBank/DDBJ whole genome shotgun (WGS) entry which is preliminary data.</text>
</comment>
<keyword evidence="3" id="KW-1185">Reference proteome</keyword>
<reference evidence="2" key="1">
    <citation type="submission" date="2023-06" db="EMBL/GenBank/DDBJ databases">
        <title>Genome-scale phylogeny and comparative genomics of the fungal order Sordariales.</title>
        <authorList>
            <consortium name="Lawrence Berkeley National Laboratory"/>
            <person name="Hensen N."/>
            <person name="Bonometti L."/>
            <person name="Westerberg I."/>
            <person name="Brannstrom I.O."/>
            <person name="Guillou S."/>
            <person name="Cros-Aarteil S."/>
            <person name="Calhoun S."/>
            <person name="Haridas S."/>
            <person name="Kuo A."/>
            <person name="Mondo S."/>
            <person name="Pangilinan J."/>
            <person name="Riley R."/>
            <person name="Labutti K."/>
            <person name="Andreopoulos B."/>
            <person name="Lipzen A."/>
            <person name="Chen C."/>
            <person name="Yanf M."/>
            <person name="Daum C."/>
            <person name="Ng V."/>
            <person name="Clum A."/>
            <person name="Steindorff A."/>
            <person name="Ohm R."/>
            <person name="Martin F."/>
            <person name="Silar P."/>
            <person name="Natvig D."/>
            <person name="Lalanne C."/>
            <person name="Gautier V."/>
            <person name="Ament-Velasquez S.L."/>
            <person name="Kruys A."/>
            <person name="Hutchinson M.I."/>
            <person name="Powell A.J."/>
            <person name="Barry K."/>
            <person name="Miller A.N."/>
            <person name="Grigoriev I.V."/>
            <person name="Debuchy R."/>
            <person name="Gladieux P."/>
            <person name="Thoren M.H."/>
            <person name="Johannesson H."/>
        </authorList>
    </citation>
    <scope>NUCLEOTIDE SEQUENCE</scope>
    <source>
        <strain evidence="2">SMH4607-1</strain>
    </source>
</reference>
<protein>
    <submittedName>
        <fullName evidence="2">Uncharacterized protein</fullName>
    </submittedName>
</protein>
<feature type="region of interest" description="Disordered" evidence="1">
    <location>
        <begin position="54"/>
        <end position="128"/>
    </location>
</feature>